<evidence type="ECO:0000256" key="5">
    <source>
        <dbReference type="HAMAP-Rule" id="MF_03132"/>
    </source>
</evidence>
<evidence type="ECO:0000256" key="6">
    <source>
        <dbReference type="SAM" id="MobiDB-lite"/>
    </source>
</evidence>
<evidence type="ECO:0000256" key="3">
    <source>
        <dbReference type="ARBA" id="ARBA00022917"/>
    </source>
</evidence>
<accession>W9RQ79</accession>
<keyword evidence="3 5" id="KW-0648">Protein biosynthesis</keyword>
<dbReference type="NCBIfam" id="TIGR00323">
    <property type="entry name" value="eIF-6"/>
    <property type="match status" value="1"/>
</dbReference>
<evidence type="ECO:0000313" key="7">
    <source>
        <dbReference type="EMBL" id="EXB87536.1"/>
    </source>
</evidence>
<keyword evidence="1 5" id="KW-0963">Cytoplasm</keyword>
<dbReference type="InterPro" id="IPR002769">
    <property type="entry name" value="eIF6"/>
</dbReference>
<dbReference type="GO" id="GO:0005737">
    <property type="term" value="C:cytoplasm"/>
    <property type="evidence" value="ECO:0007669"/>
    <property type="project" value="UniProtKB-SubCell"/>
</dbReference>
<comment type="similarity">
    <text evidence="5">Belongs to the eIF-6 family.</text>
</comment>
<protein>
    <recommendedName>
        <fullName evidence="5">Eukaryotic translation initiation factor 6</fullName>
        <shortName evidence="5">eIF-6</shortName>
    </recommendedName>
</protein>
<dbReference type="HAMAP" id="MF_00032">
    <property type="entry name" value="eIF_6"/>
    <property type="match status" value="1"/>
</dbReference>
<comment type="subcellular location">
    <subcellularLocation>
        <location evidence="5">Cytoplasm</location>
    </subcellularLocation>
    <subcellularLocation>
        <location evidence="5">Nucleus</location>
        <location evidence="5">Nucleolus</location>
    </subcellularLocation>
    <text evidence="5">Shuttles between cytoplasm and nucleus/nucleolus.</text>
</comment>
<gene>
    <name evidence="5" type="primary">EIF6</name>
    <name evidence="7" type="ORF">L484_005412</name>
</gene>
<comment type="function">
    <text evidence="5">Binds to the 60S ribosomal subunit and prevents its association with the 40S ribosomal subunit to form the 80S initiation complex in the cytoplasm. May also be involved in ribosome biogenesis.</text>
</comment>
<reference evidence="8" key="1">
    <citation type="submission" date="2013-01" db="EMBL/GenBank/DDBJ databases">
        <title>Draft Genome Sequence of a Mulberry Tree, Morus notabilis C.K. Schneid.</title>
        <authorList>
            <person name="He N."/>
            <person name="Zhao S."/>
        </authorList>
    </citation>
    <scope>NUCLEOTIDE SEQUENCE</scope>
</reference>
<dbReference type="Proteomes" id="UP000030645">
    <property type="component" value="Unassembled WGS sequence"/>
</dbReference>
<evidence type="ECO:0000256" key="2">
    <source>
        <dbReference type="ARBA" id="ARBA00022540"/>
    </source>
</evidence>
<dbReference type="CDD" id="cd00527">
    <property type="entry name" value="IF6"/>
    <property type="match status" value="1"/>
</dbReference>
<name>W9RQ79_9ROSA</name>
<keyword evidence="4 5" id="KW-0539">Nucleus</keyword>
<dbReference type="GO" id="GO:0042273">
    <property type="term" value="P:ribosomal large subunit biogenesis"/>
    <property type="evidence" value="ECO:0007669"/>
    <property type="project" value="UniProtKB-UniRule"/>
</dbReference>
<dbReference type="FunFam" id="3.75.10.10:FF:000001">
    <property type="entry name" value="Eukaryotic translation initiation factor 6"/>
    <property type="match status" value="1"/>
</dbReference>
<dbReference type="eggNOG" id="KOG3185">
    <property type="taxonomic scope" value="Eukaryota"/>
</dbReference>
<keyword evidence="8" id="KW-1185">Reference proteome</keyword>
<dbReference type="GO" id="GO:0042256">
    <property type="term" value="P:cytosolic ribosome assembly"/>
    <property type="evidence" value="ECO:0007669"/>
    <property type="project" value="UniProtKB-UniRule"/>
</dbReference>
<dbReference type="STRING" id="981085.W9RQ79"/>
<dbReference type="Pfam" id="PF01912">
    <property type="entry name" value="eIF-6"/>
    <property type="match status" value="1"/>
</dbReference>
<dbReference type="Gene3D" id="3.75.10.10">
    <property type="entry name" value="L-arginine/glycine Amidinotransferase, Chain A"/>
    <property type="match status" value="1"/>
</dbReference>
<dbReference type="GO" id="GO:0003743">
    <property type="term" value="F:translation initiation factor activity"/>
    <property type="evidence" value="ECO:0007669"/>
    <property type="project" value="UniProtKB-UniRule"/>
</dbReference>
<dbReference type="PANTHER" id="PTHR10784">
    <property type="entry name" value="TRANSLATION INITIATION FACTOR 6"/>
    <property type="match status" value="1"/>
</dbReference>
<keyword evidence="5" id="KW-0690">Ribosome biogenesis</keyword>
<dbReference type="Gene3D" id="1.25.40.280">
    <property type="entry name" value="alix/aip1 like domains"/>
    <property type="match status" value="1"/>
</dbReference>
<dbReference type="GO" id="GO:0005730">
    <property type="term" value="C:nucleolus"/>
    <property type="evidence" value="ECO:0007669"/>
    <property type="project" value="UniProtKB-SubCell"/>
</dbReference>
<dbReference type="SUPFAM" id="SSF55909">
    <property type="entry name" value="Pentein"/>
    <property type="match status" value="1"/>
</dbReference>
<sequence>MGCIFSTPKDTGGNRRRPGNIGDVSVYVPGLRIPKPVDFSQSLGDRLSKSLVERLSALRTRIVVMAGQEGPTITRTRRKTQHGGSTLADLQQALEDYLPVLLGLVKDGSQLQHEVQFVWINQEDEAEETAISNAWYEVLSVLHLMAMLSLSQANLLLLPRTSADGYQPKVSEGLQFENSCEVGVFSKLSNAYCLVAIGGSENFYSTFESELADHIPVVKTSIGGTRIIGRLCAGNKKGLLLPHTTTDQELQHLRNSLPDEVVVQRIEERLSALGNCIACNDYVALTHTDLDRETEEMIADVLGVEVFRQTIAGNILVGSYCSFSNKGGLVHPHTSVEDLDELSTLLQVPLVAGTVNRGSEVIAAGITVNDWTAFCGSDTTATELSVIENVFKLREAQPSAIVDEMRKSLIDTVV</sequence>
<dbReference type="SMART" id="SM00654">
    <property type="entry name" value="eIF6"/>
    <property type="match status" value="1"/>
</dbReference>
<dbReference type="InterPro" id="IPR038499">
    <property type="entry name" value="BRO1_sf"/>
</dbReference>
<evidence type="ECO:0000256" key="1">
    <source>
        <dbReference type="ARBA" id="ARBA00022490"/>
    </source>
</evidence>
<keyword evidence="2 5" id="KW-0396">Initiation factor</keyword>
<dbReference type="AlphaFoldDB" id="W9RQ79"/>
<evidence type="ECO:0000256" key="4">
    <source>
        <dbReference type="ARBA" id="ARBA00023242"/>
    </source>
</evidence>
<dbReference type="EMBL" id="KE344936">
    <property type="protein sequence ID" value="EXB87536.1"/>
    <property type="molecule type" value="Genomic_DNA"/>
</dbReference>
<feature type="region of interest" description="Disordered" evidence="6">
    <location>
        <begin position="1"/>
        <end position="21"/>
    </location>
</feature>
<dbReference type="GO" id="GO:0043023">
    <property type="term" value="F:ribosomal large subunit binding"/>
    <property type="evidence" value="ECO:0007669"/>
    <property type="project" value="UniProtKB-UniRule"/>
</dbReference>
<organism evidence="7 8">
    <name type="scientific">Morus notabilis</name>
    <dbReference type="NCBI Taxonomy" id="981085"/>
    <lineage>
        <taxon>Eukaryota</taxon>
        <taxon>Viridiplantae</taxon>
        <taxon>Streptophyta</taxon>
        <taxon>Embryophyta</taxon>
        <taxon>Tracheophyta</taxon>
        <taxon>Spermatophyta</taxon>
        <taxon>Magnoliopsida</taxon>
        <taxon>eudicotyledons</taxon>
        <taxon>Gunneridae</taxon>
        <taxon>Pentapetalae</taxon>
        <taxon>rosids</taxon>
        <taxon>fabids</taxon>
        <taxon>Rosales</taxon>
        <taxon>Moraceae</taxon>
        <taxon>Moreae</taxon>
        <taxon>Morus</taxon>
    </lineage>
</organism>
<evidence type="ECO:0000313" key="8">
    <source>
        <dbReference type="Proteomes" id="UP000030645"/>
    </source>
</evidence>
<comment type="subunit">
    <text evidence="5">Monomer. Associates with the 60S ribosomal subunit.</text>
</comment>
<proteinExistence type="inferred from homology"/>